<reference evidence="1" key="2">
    <citation type="journal article" date="2022" name="Microbiol. Resour. Announc.">
        <title>Metagenome Sequencing to Explore Phylogenomics of Terrestrial Cyanobacteria.</title>
        <authorList>
            <person name="Ward R.D."/>
            <person name="Stajich J.E."/>
            <person name="Johansen J.R."/>
            <person name="Huntemann M."/>
            <person name="Clum A."/>
            <person name="Foster B."/>
            <person name="Foster B."/>
            <person name="Roux S."/>
            <person name="Palaniappan K."/>
            <person name="Varghese N."/>
            <person name="Mukherjee S."/>
            <person name="Reddy T.B.K."/>
            <person name="Daum C."/>
            <person name="Copeland A."/>
            <person name="Chen I.A."/>
            <person name="Ivanova N.N."/>
            <person name="Kyrpides N.C."/>
            <person name="Shapiro N."/>
            <person name="Eloe-Fadrosh E.A."/>
            <person name="Pietrasiak N."/>
        </authorList>
    </citation>
    <scope>NUCLEOTIDE SEQUENCE</scope>
    <source>
        <strain evidence="1">CPER-KK1</strain>
    </source>
</reference>
<dbReference type="EMBL" id="JAHHIF010000084">
    <property type="protein sequence ID" value="MBW4549161.1"/>
    <property type="molecule type" value="Genomic_DNA"/>
</dbReference>
<dbReference type="Proteomes" id="UP000753908">
    <property type="component" value="Unassembled WGS sequence"/>
</dbReference>
<protein>
    <submittedName>
        <fullName evidence="1">Uncharacterized protein</fullName>
    </submittedName>
</protein>
<reference evidence="1" key="1">
    <citation type="submission" date="2021-05" db="EMBL/GenBank/DDBJ databases">
        <authorList>
            <person name="Pietrasiak N."/>
            <person name="Ward R."/>
            <person name="Stajich J.E."/>
            <person name="Kurbessoian T."/>
        </authorList>
    </citation>
    <scope>NUCLEOTIDE SEQUENCE</scope>
    <source>
        <strain evidence="1">CPER-KK1</strain>
    </source>
</reference>
<gene>
    <name evidence="1" type="ORF">KME25_32870</name>
</gene>
<evidence type="ECO:0000313" key="2">
    <source>
        <dbReference type="Proteomes" id="UP000753908"/>
    </source>
</evidence>
<proteinExistence type="predicted"/>
<dbReference type="AlphaFoldDB" id="A0A951PTY5"/>
<organism evidence="1 2">
    <name type="scientific">Symplocastrum torsivum CPER-KK1</name>
    <dbReference type="NCBI Taxonomy" id="450513"/>
    <lineage>
        <taxon>Bacteria</taxon>
        <taxon>Bacillati</taxon>
        <taxon>Cyanobacteriota</taxon>
        <taxon>Cyanophyceae</taxon>
        <taxon>Oscillatoriophycideae</taxon>
        <taxon>Oscillatoriales</taxon>
        <taxon>Microcoleaceae</taxon>
        <taxon>Symplocastrum</taxon>
    </lineage>
</organism>
<evidence type="ECO:0000313" key="1">
    <source>
        <dbReference type="EMBL" id="MBW4549161.1"/>
    </source>
</evidence>
<comment type="caution">
    <text evidence="1">The sequence shown here is derived from an EMBL/GenBank/DDBJ whole genome shotgun (WGS) entry which is preliminary data.</text>
</comment>
<name>A0A951PTY5_9CYAN</name>
<sequence>MKGEKMSLRLSVLGLSISLFATSTLSFFVSHVAAQASDSVEQPEVATVESMVGGDLMCYVTLVDENGIRHQDVGATFEMCENQETFLNKKVNLAYEEVQVNDCQSAEPCGKTRLQTLIIQMTLSDSDKSRTSLPCASVKILSSH</sequence>
<accession>A0A951PTY5</accession>